<name>A0A840UXC3_9FIRM</name>
<dbReference type="GO" id="GO:0004177">
    <property type="term" value="F:aminopeptidase activity"/>
    <property type="evidence" value="ECO:0007669"/>
    <property type="project" value="UniProtKB-KW"/>
</dbReference>
<sequence>MANMREIAITQIGNIKIGNMQDAVSATGCTVILCEQGACCGIDIRGGGPASRETALLSPLAAADKIHAILLSGGSAFGLDGAGGIMQYLEEKNIGFDTGYGKVPLVCASCIFDFSVGLSQVRPGRKMVYKACQQAEKNIIEEGNVGAGCGASVGKYNGAEHMMKSGLGVYAVQVGEVKVGAIVAVNALGDVYELDSNKILAGMLDGSKNNFADTEKSIIENNEKKIDLFSSNNTTIGAIITNAAFNKTELTKVAAMAQNGLARTIRPVHTMVDGDSVYALSAGTLSADINSVGTLASYVMAKAINRAVLSAKPAYGLKSAQSFSDNTDFVS</sequence>
<dbReference type="Gene3D" id="3.60.70.12">
    <property type="entry name" value="L-amino peptidase D-ALA esterase/amidase"/>
    <property type="match status" value="1"/>
</dbReference>
<dbReference type="PANTHER" id="PTHR36512">
    <property type="entry name" value="D-AMINOPEPTIDASE"/>
    <property type="match status" value="1"/>
</dbReference>
<comment type="similarity">
    <text evidence="1">Belongs to the peptidase S58 family.</text>
</comment>
<dbReference type="Proteomes" id="UP000559117">
    <property type="component" value="Unassembled WGS sequence"/>
</dbReference>
<evidence type="ECO:0000313" key="2">
    <source>
        <dbReference type="EMBL" id="MBB5337045.1"/>
    </source>
</evidence>
<protein>
    <submittedName>
        <fullName evidence="2">L-aminopeptidase/D-esterase-like protein</fullName>
    </submittedName>
</protein>
<organism evidence="2 3">
    <name type="scientific">Pectinatus brassicae</name>
    <dbReference type="NCBI Taxonomy" id="862415"/>
    <lineage>
        <taxon>Bacteria</taxon>
        <taxon>Bacillati</taxon>
        <taxon>Bacillota</taxon>
        <taxon>Negativicutes</taxon>
        <taxon>Selenomonadales</taxon>
        <taxon>Selenomonadaceae</taxon>
        <taxon>Pectinatus</taxon>
    </lineage>
</organism>
<dbReference type="CDD" id="cd02252">
    <property type="entry name" value="nylC_like"/>
    <property type="match status" value="1"/>
</dbReference>
<keyword evidence="2" id="KW-0645">Protease</keyword>
<evidence type="ECO:0000256" key="1">
    <source>
        <dbReference type="ARBA" id="ARBA00007068"/>
    </source>
</evidence>
<proteinExistence type="inferred from homology"/>
<keyword evidence="2" id="KW-0378">Hydrolase</keyword>
<dbReference type="RefSeq" id="WP_231038220.1">
    <property type="nucleotide sequence ID" value="NZ_JACHFH010000031.1"/>
</dbReference>
<dbReference type="InterPro" id="IPR005321">
    <property type="entry name" value="Peptidase_S58_DmpA"/>
</dbReference>
<keyword evidence="3" id="KW-1185">Reference proteome</keyword>
<comment type="caution">
    <text evidence="2">The sequence shown here is derived from an EMBL/GenBank/DDBJ whole genome shotgun (WGS) entry which is preliminary data.</text>
</comment>
<dbReference type="InterPro" id="IPR016117">
    <property type="entry name" value="ArgJ-like_dom_sf"/>
</dbReference>
<evidence type="ECO:0000313" key="3">
    <source>
        <dbReference type="Proteomes" id="UP000559117"/>
    </source>
</evidence>
<gene>
    <name evidence="2" type="ORF">HNR32_002201</name>
</gene>
<dbReference type="EMBL" id="JACHFH010000031">
    <property type="protein sequence ID" value="MBB5337045.1"/>
    <property type="molecule type" value="Genomic_DNA"/>
</dbReference>
<keyword evidence="2" id="KW-0031">Aminopeptidase</keyword>
<accession>A0A840UXC3</accession>
<reference evidence="2 3" key="1">
    <citation type="submission" date="2020-08" db="EMBL/GenBank/DDBJ databases">
        <title>Genomic Encyclopedia of Type Strains, Phase IV (KMG-IV): sequencing the most valuable type-strain genomes for metagenomic binning, comparative biology and taxonomic classification.</title>
        <authorList>
            <person name="Goeker M."/>
        </authorList>
    </citation>
    <scope>NUCLEOTIDE SEQUENCE [LARGE SCALE GENOMIC DNA]</scope>
    <source>
        <strain evidence="2 3">DSM 24661</strain>
    </source>
</reference>
<dbReference type="SUPFAM" id="SSF56266">
    <property type="entry name" value="DmpA/ArgJ-like"/>
    <property type="match status" value="1"/>
</dbReference>
<dbReference type="AlphaFoldDB" id="A0A840UXC3"/>
<dbReference type="PANTHER" id="PTHR36512:SF3">
    <property type="entry name" value="BLR5678 PROTEIN"/>
    <property type="match status" value="1"/>
</dbReference>
<dbReference type="Pfam" id="PF03576">
    <property type="entry name" value="Peptidase_S58"/>
    <property type="match status" value="1"/>
</dbReference>